<gene>
    <name evidence="8" type="ORF">H0I76_10690</name>
</gene>
<keyword evidence="2" id="KW-0378">Hydrolase</keyword>
<evidence type="ECO:0000256" key="1">
    <source>
        <dbReference type="ARBA" id="ARBA00004370"/>
    </source>
</evidence>
<dbReference type="SUPFAM" id="SSF56519">
    <property type="entry name" value="Penicillin binding protein dimerisation domain"/>
    <property type="match status" value="1"/>
</dbReference>
<dbReference type="InterPro" id="IPR001460">
    <property type="entry name" value="PCN-bd_Tpept"/>
</dbReference>
<evidence type="ECO:0000313" key="8">
    <source>
        <dbReference type="EMBL" id="MBK0399660.1"/>
    </source>
</evidence>
<dbReference type="RefSeq" id="WP_200609858.1">
    <property type="nucleotide sequence ID" value="NZ_JAEHHL010000006.1"/>
</dbReference>
<reference evidence="8" key="1">
    <citation type="submission" date="2020-12" db="EMBL/GenBank/DDBJ databases">
        <title>Bacterial taxonomy.</title>
        <authorList>
            <person name="Pan X."/>
        </authorList>
    </citation>
    <scope>NUCLEOTIDE SEQUENCE</scope>
    <source>
        <strain evidence="8">M0105</strain>
    </source>
</reference>
<protein>
    <submittedName>
        <fullName evidence="8">Penicillin-binding protein 2</fullName>
    </submittedName>
</protein>
<dbReference type="Pfam" id="PF03717">
    <property type="entry name" value="PBP_dimer"/>
    <property type="match status" value="1"/>
</dbReference>
<dbReference type="SUPFAM" id="SSF56601">
    <property type="entry name" value="beta-lactamase/transpeptidase-like"/>
    <property type="match status" value="1"/>
</dbReference>
<keyword evidence="2" id="KW-0645">Protease</keyword>
<dbReference type="Gene3D" id="3.30.450.330">
    <property type="match status" value="1"/>
</dbReference>
<dbReference type="Pfam" id="PF00905">
    <property type="entry name" value="Transpeptidase"/>
    <property type="match status" value="1"/>
</dbReference>
<evidence type="ECO:0000256" key="5">
    <source>
        <dbReference type="SAM" id="Phobius"/>
    </source>
</evidence>
<dbReference type="Proteomes" id="UP000655420">
    <property type="component" value="Unassembled WGS sequence"/>
</dbReference>
<dbReference type="InterPro" id="IPR050515">
    <property type="entry name" value="Beta-lactam/transpept"/>
</dbReference>
<feature type="region of interest" description="Disordered" evidence="4">
    <location>
        <begin position="1"/>
        <end position="24"/>
    </location>
</feature>
<dbReference type="GO" id="GO:0071555">
    <property type="term" value="P:cell wall organization"/>
    <property type="evidence" value="ECO:0007669"/>
    <property type="project" value="TreeGrafter"/>
</dbReference>
<feature type="transmembrane region" description="Helical" evidence="5">
    <location>
        <begin position="32"/>
        <end position="52"/>
    </location>
</feature>
<evidence type="ECO:0000313" key="9">
    <source>
        <dbReference type="Proteomes" id="UP000655420"/>
    </source>
</evidence>
<accession>A0A8J7M8E2</accession>
<feature type="region of interest" description="Disordered" evidence="4">
    <location>
        <begin position="473"/>
        <end position="493"/>
    </location>
</feature>
<dbReference type="InterPro" id="IPR036138">
    <property type="entry name" value="PBP_dimer_sf"/>
</dbReference>
<dbReference type="InterPro" id="IPR005311">
    <property type="entry name" value="PBP_dimer"/>
</dbReference>
<dbReference type="GO" id="GO:0004180">
    <property type="term" value="F:carboxypeptidase activity"/>
    <property type="evidence" value="ECO:0007669"/>
    <property type="project" value="UniProtKB-KW"/>
</dbReference>
<dbReference type="Gene3D" id="3.40.710.10">
    <property type="entry name" value="DD-peptidase/beta-lactamase superfamily"/>
    <property type="match status" value="1"/>
</dbReference>
<evidence type="ECO:0000256" key="3">
    <source>
        <dbReference type="ARBA" id="ARBA00023136"/>
    </source>
</evidence>
<dbReference type="GO" id="GO:0005886">
    <property type="term" value="C:plasma membrane"/>
    <property type="evidence" value="ECO:0007669"/>
    <property type="project" value="TreeGrafter"/>
</dbReference>
<evidence type="ECO:0000259" key="6">
    <source>
        <dbReference type="Pfam" id="PF00905"/>
    </source>
</evidence>
<keyword evidence="9" id="KW-1185">Reference proteome</keyword>
<comment type="caution">
    <text evidence="8">The sequence shown here is derived from an EMBL/GenBank/DDBJ whole genome shotgun (WGS) entry which is preliminary data.</text>
</comment>
<feature type="domain" description="Penicillin-binding protein dimerisation" evidence="7">
    <location>
        <begin position="70"/>
        <end position="205"/>
    </location>
</feature>
<evidence type="ECO:0000259" key="7">
    <source>
        <dbReference type="Pfam" id="PF03717"/>
    </source>
</evidence>
<dbReference type="PANTHER" id="PTHR30627">
    <property type="entry name" value="PEPTIDOGLYCAN D,D-TRANSPEPTIDASE"/>
    <property type="match status" value="1"/>
</dbReference>
<dbReference type="InterPro" id="IPR012338">
    <property type="entry name" value="Beta-lactam/transpept-like"/>
</dbReference>
<keyword evidence="5" id="KW-1133">Transmembrane helix</keyword>
<dbReference type="AlphaFoldDB" id="A0A8J7M8E2"/>
<feature type="compositionally biased region" description="Basic and acidic residues" evidence="4">
    <location>
        <begin position="484"/>
        <end position="493"/>
    </location>
</feature>
<dbReference type="EMBL" id="JAEHHL010000006">
    <property type="protein sequence ID" value="MBK0399660.1"/>
    <property type="molecule type" value="Genomic_DNA"/>
</dbReference>
<evidence type="ECO:0000256" key="4">
    <source>
        <dbReference type="SAM" id="MobiDB-lite"/>
    </source>
</evidence>
<proteinExistence type="predicted"/>
<evidence type="ECO:0000256" key="2">
    <source>
        <dbReference type="ARBA" id="ARBA00022645"/>
    </source>
</evidence>
<feature type="domain" description="Penicillin-binding protein transpeptidase" evidence="6">
    <location>
        <begin position="244"/>
        <end position="525"/>
    </location>
</feature>
<keyword evidence="2" id="KW-0121">Carboxypeptidase</keyword>
<comment type="subcellular location">
    <subcellularLocation>
        <location evidence="1">Membrane</location>
    </subcellularLocation>
</comment>
<organism evidence="8 9">
    <name type="scientific">Thermohalobaculum xanthum</name>
    <dbReference type="NCBI Taxonomy" id="2753746"/>
    <lineage>
        <taxon>Bacteria</taxon>
        <taxon>Pseudomonadati</taxon>
        <taxon>Pseudomonadota</taxon>
        <taxon>Alphaproteobacteria</taxon>
        <taxon>Rhodobacterales</taxon>
        <taxon>Paracoccaceae</taxon>
        <taxon>Thermohalobaculum</taxon>
    </lineage>
</organism>
<keyword evidence="3 5" id="KW-0472">Membrane</keyword>
<keyword evidence="5" id="KW-0812">Transmembrane</keyword>
<dbReference type="PANTHER" id="PTHR30627:SF1">
    <property type="entry name" value="PEPTIDOGLYCAN D,D-TRANSPEPTIDASE FTSI"/>
    <property type="match status" value="1"/>
</dbReference>
<sequence>MTDIAATPQRRQASPKNRTGRATARPRDDWRLMLIVAVFMLCYGAVAVRMGAMAISEPEEPRLAGYGGAEPVRGEIVDRNGALIAANLPAWSLYAHPAELKDPLATAQELAGIFPDMSEAELVRLLTSRNDFVWVRRPITPRQKAAVQDLGRPGLFFGARDMRFYPAGQAAAHIVGGVRAQSEGVRHAELVGSGGIERYFDERLRDPARAGDALRLSIDLGAQQAMREVLSAEVSRLGAKGATGIIMNVRTGEIVTMVSLPDFDPNARPSAADGKGAANPRFNRAVQGVYELGSVFKVLTAAMALELGIVTPETMVETGSAVVIGRNAIRDMHRMPETLSVTDIVVRSSNTGTTRLALKIGAERMRGFLDRLGMFDPVPVEISEAARARPLKPPRWSEISTATISFGHGLSVSPLHLSAAFATLANGGQKVVPSLIRGGNQPGERIFSERTSREMMAILREVVSRGTGRRTNVEGYEVGGKTGTADKPRQDGRGYEKDKVIATFAAVFPTSAPAYVAVISLDEPVDRSGPRPIREASRTAVPATAEAIRRIAPLLGLRPKGGRVAAELKVAPVSVASN</sequence>
<dbReference type="GO" id="GO:0008658">
    <property type="term" value="F:penicillin binding"/>
    <property type="evidence" value="ECO:0007669"/>
    <property type="project" value="InterPro"/>
</dbReference>
<dbReference type="Gene3D" id="3.90.1310.10">
    <property type="entry name" value="Penicillin-binding protein 2a (Domain 2)"/>
    <property type="match status" value="1"/>
</dbReference>
<name>A0A8J7M8E2_9RHOB</name>